<keyword evidence="1" id="KW-0472">Membrane</keyword>
<dbReference type="RefSeq" id="XP_007914976.1">
    <property type="nucleotide sequence ID" value="XM_007916785.1"/>
</dbReference>
<accession>R8BLT4</accession>
<dbReference type="InterPro" id="IPR021840">
    <property type="entry name" value="DUF3433"/>
</dbReference>
<proteinExistence type="predicted"/>
<dbReference type="Pfam" id="PF11915">
    <property type="entry name" value="DUF3433"/>
    <property type="match status" value="1"/>
</dbReference>
<dbReference type="OrthoDB" id="3248909at2759"/>
<dbReference type="HOGENOM" id="CLU_994615_0_0_1"/>
<organism evidence="2 3">
    <name type="scientific">Phaeoacremonium minimum (strain UCR-PA7)</name>
    <name type="common">Esca disease fungus</name>
    <name type="synonym">Togninia minima</name>
    <dbReference type="NCBI Taxonomy" id="1286976"/>
    <lineage>
        <taxon>Eukaryota</taxon>
        <taxon>Fungi</taxon>
        <taxon>Dikarya</taxon>
        <taxon>Ascomycota</taxon>
        <taxon>Pezizomycotina</taxon>
        <taxon>Sordariomycetes</taxon>
        <taxon>Sordariomycetidae</taxon>
        <taxon>Togniniales</taxon>
        <taxon>Togniniaceae</taxon>
        <taxon>Phaeoacremonium</taxon>
    </lineage>
</organism>
<dbReference type="GeneID" id="19324650"/>
<protein>
    <submittedName>
        <fullName evidence="2">Uncharacterized protein</fullName>
    </submittedName>
</protein>
<reference evidence="3" key="1">
    <citation type="journal article" date="2013" name="Genome Announc.">
        <title>Draft genome sequence of the ascomycete Phaeoacremonium aleophilum strain UCR-PA7, a causal agent of the esca disease complex in grapevines.</title>
        <authorList>
            <person name="Blanco-Ulate B."/>
            <person name="Rolshausen P."/>
            <person name="Cantu D."/>
        </authorList>
    </citation>
    <scope>NUCLEOTIDE SEQUENCE [LARGE SCALE GENOMIC DNA]</scope>
    <source>
        <strain evidence="3">UCR-PA7</strain>
    </source>
</reference>
<keyword evidence="1" id="KW-0812">Transmembrane</keyword>
<dbReference type="EMBL" id="KB933100">
    <property type="protein sequence ID" value="EOO00309.1"/>
    <property type="molecule type" value="Genomic_DNA"/>
</dbReference>
<dbReference type="Proteomes" id="UP000014074">
    <property type="component" value="Unassembled WGS sequence"/>
</dbReference>
<dbReference type="AlphaFoldDB" id="R8BLT4"/>
<dbReference type="PANTHER" id="PTHR37544">
    <property type="entry name" value="SPRAY-RELATED"/>
    <property type="match status" value="1"/>
</dbReference>
<feature type="transmembrane region" description="Helical" evidence="1">
    <location>
        <begin position="121"/>
        <end position="139"/>
    </location>
</feature>
<feature type="transmembrane region" description="Helical" evidence="1">
    <location>
        <begin position="159"/>
        <end position="180"/>
    </location>
</feature>
<gene>
    <name evidence="2" type="ORF">UCRPA7_4221</name>
</gene>
<keyword evidence="3" id="KW-1185">Reference proteome</keyword>
<evidence type="ECO:0000256" key="1">
    <source>
        <dbReference type="SAM" id="Phobius"/>
    </source>
</evidence>
<sequence length="280" mass="31090">MDPVLKPCKHAFSRGCETLERYLNNAETFSPFRLGWITASLNKNAKDAEWNYTVPIDPDVYLIVGIFIQSVGDVIEHTVRSLAPFYALSKGFQPPEVLWADYTSGIPVWEVAVAWWNGHYLLCYALCASLATTVFTIFLGSLQLSASAYGSTSFETDPAAATASTLLIAFVLAVHLALGYQFSWRRRGFLPRAPASLGAVIPYVFFSKGLRADLRRVEGMGSSRAQIQELRHLDRRYGLGEFEHDGQSYFGVERHSSELSAVRLLYERPGDANGTAEAHP</sequence>
<name>R8BLT4_PHAM7</name>
<keyword evidence="1" id="KW-1133">Transmembrane helix</keyword>
<evidence type="ECO:0000313" key="3">
    <source>
        <dbReference type="Proteomes" id="UP000014074"/>
    </source>
</evidence>
<evidence type="ECO:0000313" key="2">
    <source>
        <dbReference type="EMBL" id="EOO00309.1"/>
    </source>
</evidence>
<dbReference type="PANTHER" id="PTHR37544:SF3">
    <property type="entry name" value="SPRAY"/>
    <property type="match status" value="1"/>
</dbReference>
<dbReference type="KEGG" id="tmn:UCRPA7_4221"/>